<feature type="signal peptide" evidence="1">
    <location>
        <begin position="1"/>
        <end position="24"/>
    </location>
</feature>
<name>A0A1H9G6B2_9PROT</name>
<evidence type="ECO:0000256" key="1">
    <source>
        <dbReference type="SAM" id="SignalP"/>
    </source>
</evidence>
<dbReference type="Proteomes" id="UP000181998">
    <property type="component" value="Unassembled WGS sequence"/>
</dbReference>
<dbReference type="AlphaFoldDB" id="A0A1H9G6B2"/>
<organism evidence="2 3">
    <name type="scientific">Nitrosomonas ureae</name>
    <dbReference type="NCBI Taxonomy" id="44577"/>
    <lineage>
        <taxon>Bacteria</taxon>
        <taxon>Pseudomonadati</taxon>
        <taxon>Pseudomonadota</taxon>
        <taxon>Betaproteobacteria</taxon>
        <taxon>Nitrosomonadales</taxon>
        <taxon>Nitrosomonadaceae</taxon>
        <taxon>Nitrosomonas</taxon>
    </lineage>
</organism>
<protein>
    <submittedName>
        <fullName evidence="2">Uncharacterized protein</fullName>
    </submittedName>
</protein>
<accession>A0A1H9G6B2</accession>
<evidence type="ECO:0000313" key="2">
    <source>
        <dbReference type="EMBL" id="SEQ45604.1"/>
    </source>
</evidence>
<dbReference type="OrthoDB" id="8562383at2"/>
<keyword evidence="1" id="KW-0732">Signal</keyword>
<reference evidence="2 3" key="1">
    <citation type="submission" date="2016-10" db="EMBL/GenBank/DDBJ databases">
        <authorList>
            <person name="de Groot N.N."/>
        </authorList>
    </citation>
    <scope>NUCLEOTIDE SEQUENCE [LARGE SCALE GENOMIC DNA]</scope>
    <source>
        <strain evidence="2 3">Nm9</strain>
    </source>
</reference>
<gene>
    <name evidence="2" type="ORF">SAMN05421510_10567</name>
</gene>
<sequence>MNSFKIAIIVSLVALSFITSSAFAEAPAAPSGINPNDHIALANYYEDLAKEVSGRLAINQQKLNDYEDHPYYYGRSGQDLSSHLQANIREYKKELVADLQEAEVHRKIVAVQQDTQFNKAKADIGEVTTR</sequence>
<dbReference type="EMBL" id="FOFX01000056">
    <property type="protein sequence ID" value="SEQ45604.1"/>
    <property type="molecule type" value="Genomic_DNA"/>
</dbReference>
<feature type="chain" id="PRO_5010162144" evidence="1">
    <location>
        <begin position="25"/>
        <end position="130"/>
    </location>
</feature>
<proteinExistence type="predicted"/>
<evidence type="ECO:0000313" key="3">
    <source>
        <dbReference type="Proteomes" id="UP000181998"/>
    </source>
</evidence>
<dbReference type="RefSeq" id="WP_074722203.1">
    <property type="nucleotide sequence ID" value="NZ_FOFX01000056.1"/>
</dbReference>